<name>A0AAD9UYI1_ACRCE</name>
<dbReference type="HAMAP" id="MF_00530">
    <property type="entry name" value="ATP_synth_epsil_bac"/>
    <property type="match status" value="1"/>
</dbReference>
<evidence type="ECO:0000256" key="9">
    <source>
        <dbReference type="ARBA" id="ARBA00023136"/>
    </source>
</evidence>
<evidence type="ECO:0000313" key="14">
    <source>
        <dbReference type="EMBL" id="KAK2554596.1"/>
    </source>
</evidence>
<reference evidence="14" key="1">
    <citation type="journal article" date="2023" name="G3 (Bethesda)">
        <title>Whole genome assembly and annotation of the endangered Caribbean coral Acropora cervicornis.</title>
        <authorList>
            <person name="Selwyn J.D."/>
            <person name="Vollmer S.V."/>
        </authorList>
    </citation>
    <scope>NUCLEOTIDE SEQUENCE</scope>
    <source>
        <strain evidence="14">K2</strain>
    </source>
</reference>
<keyword evidence="9" id="KW-0472">Membrane</keyword>
<evidence type="ECO:0000256" key="3">
    <source>
        <dbReference type="ARBA" id="ARBA00022448"/>
    </source>
</evidence>
<sequence>MLGISREVSRLLRRPGSFFLRRYLATEAAQSGSAMSLTFGSPSEMFYSEADVKQVDVSTTAGSFGILPSHVPTLATLRPGLLTVHDDGGATKYFASSGTVTINADSTVQILAEEAHPLDRFDPQVVSQQLDQAQQSLSSASGEEDKAKAQIAVECLDALSKALGN</sequence>
<dbReference type="InterPro" id="IPR020546">
    <property type="entry name" value="ATP_synth_F1_dsu/esu_N"/>
</dbReference>
<evidence type="ECO:0000256" key="5">
    <source>
        <dbReference type="ARBA" id="ARBA00022792"/>
    </source>
</evidence>
<evidence type="ECO:0000256" key="10">
    <source>
        <dbReference type="ARBA" id="ARBA00023196"/>
    </source>
</evidence>
<protein>
    <recommendedName>
        <fullName evidence="12">F-ATPase delta subunit</fullName>
    </recommendedName>
</protein>
<dbReference type="PANTHER" id="PTHR13822:SF7">
    <property type="entry name" value="ATP SYNTHASE SUBUNIT DELTA, MITOCHONDRIAL"/>
    <property type="match status" value="1"/>
</dbReference>
<evidence type="ECO:0000256" key="12">
    <source>
        <dbReference type="ARBA" id="ARBA00031669"/>
    </source>
</evidence>
<reference evidence="14" key="2">
    <citation type="journal article" date="2023" name="Science">
        <title>Genomic signatures of disease resistance in endangered staghorn corals.</title>
        <authorList>
            <person name="Vollmer S.V."/>
            <person name="Selwyn J.D."/>
            <person name="Despard B.A."/>
            <person name="Roesel C.L."/>
        </authorList>
    </citation>
    <scope>NUCLEOTIDE SEQUENCE</scope>
    <source>
        <strain evidence="14">K2</strain>
    </source>
</reference>
<keyword evidence="6" id="KW-0809">Transit peptide</keyword>
<feature type="domain" description="ATP synthase F1 complex delta/epsilon subunit N-terminal" evidence="13">
    <location>
        <begin position="35"/>
        <end position="115"/>
    </location>
</feature>
<keyword evidence="15" id="KW-1185">Reference proteome</keyword>
<evidence type="ECO:0000256" key="6">
    <source>
        <dbReference type="ARBA" id="ARBA00022946"/>
    </source>
</evidence>
<keyword evidence="4" id="KW-0375">Hydrogen ion transport</keyword>
<evidence type="ECO:0000256" key="11">
    <source>
        <dbReference type="ARBA" id="ARBA00023310"/>
    </source>
</evidence>
<evidence type="ECO:0000256" key="7">
    <source>
        <dbReference type="ARBA" id="ARBA00023065"/>
    </source>
</evidence>
<dbReference type="Gene3D" id="1.20.5.440">
    <property type="entry name" value="ATP synthase delta/epsilon subunit, C-terminal domain"/>
    <property type="match status" value="1"/>
</dbReference>
<keyword evidence="7" id="KW-0406">Ion transport</keyword>
<keyword evidence="10" id="KW-0139">CF(1)</keyword>
<evidence type="ECO:0000259" key="13">
    <source>
        <dbReference type="Pfam" id="PF02823"/>
    </source>
</evidence>
<evidence type="ECO:0000313" key="15">
    <source>
        <dbReference type="Proteomes" id="UP001249851"/>
    </source>
</evidence>
<organism evidence="14 15">
    <name type="scientific">Acropora cervicornis</name>
    <name type="common">Staghorn coral</name>
    <dbReference type="NCBI Taxonomy" id="6130"/>
    <lineage>
        <taxon>Eukaryota</taxon>
        <taxon>Metazoa</taxon>
        <taxon>Cnidaria</taxon>
        <taxon>Anthozoa</taxon>
        <taxon>Hexacorallia</taxon>
        <taxon>Scleractinia</taxon>
        <taxon>Astrocoeniina</taxon>
        <taxon>Acroporidae</taxon>
        <taxon>Acropora</taxon>
    </lineage>
</organism>
<accession>A0AAD9UYI1</accession>
<dbReference type="FunFam" id="2.60.15.10:FF:000004">
    <property type="entry name" value="ATP synthase subunit delta, mitochondrial"/>
    <property type="match status" value="1"/>
</dbReference>
<evidence type="ECO:0000256" key="2">
    <source>
        <dbReference type="ARBA" id="ARBA00005712"/>
    </source>
</evidence>
<dbReference type="CDD" id="cd12152">
    <property type="entry name" value="F1-ATPase_delta"/>
    <property type="match status" value="1"/>
</dbReference>
<keyword evidence="11" id="KW-0066">ATP synthesis</keyword>
<dbReference type="PANTHER" id="PTHR13822">
    <property type="entry name" value="ATP SYNTHASE DELTA/EPSILON CHAIN"/>
    <property type="match status" value="1"/>
</dbReference>
<comment type="similarity">
    <text evidence="2">Belongs to the ATPase epsilon chain family.</text>
</comment>
<evidence type="ECO:0000256" key="8">
    <source>
        <dbReference type="ARBA" id="ARBA00023128"/>
    </source>
</evidence>
<dbReference type="InterPro" id="IPR036771">
    <property type="entry name" value="ATPsynth_dsu/esu_N"/>
</dbReference>
<proteinExistence type="inferred from homology"/>
<dbReference type="GO" id="GO:0045259">
    <property type="term" value="C:proton-transporting ATP synthase complex"/>
    <property type="evidence" value="ECO:0007669"/>
    <property type="project" value="UniProtKB-KW"/>
</dbReference>
<gene>
    <name evidence="14" type="ORF">P5673_023826</name>
</gene>
<keyword evidence="8" id="KW-0496">Mitochondrion</keyword>
<dbReference type="GO" id="GO:0005743">
    <property type="term" value="C:mitochondrial inner membrane"/>
    <property type="evidence" value="ECO:0007669"/>
    <property type="project" value="UniProtKB-SubCell"/>
</dbReference>
<dbReference type="AlphaFoldDB" id="A0AAD9UYI1"/>
<dbReference type="InterPro" id="IPR001469">
    <property type="entry name" value="ATP_synth_F1_dsu/esu"/>
</dbReference>
<dbReference type="Proteomes" id="UP001249851">
    <property type="component" value="Unassembled WGS sequence"/>
</dbReference>
<comment type="caution">
    <text evidence="14">The sequence shown here is derived from an EMBL/GenBank/DDBJ whole genome shotgun (WGS) entry which is preliminary data.</text>
</comment>
<evidence type="ECO:0000256" key="1">
    <source>
        <dbReference type="ARBA" id="ARBA00004273"/>
    </source>
</evidence>
<dbReference type="Gene3D" id="2.60.15.10">
    <property type="entry name" value="F0F1 ATP synthase delta/epsilon subunit, N-terminal"/>
    <property type="match status" value="1"/>
</dbReference>
<dbReference type="NCBIfam" id="TIGR01216">
    <property type="entry name" value="ATP_synt_epsi"/>
    <property type="match status" value="1"/>
</dbReference>
<evidence type="ECO:0000256" key="4">
    <source>
        <dbReference type="ARBA" id="ARBA00022781"/>
    </source>
</evidence>
<keyword evidence="5" id="KW-0999">Mitochondrion inner membrane</keyword>
<keyword evidence="3" id="KW-0813">Transport</keyword>
<dbReference type="SUPFAM" id="SSF51344">
    <property type="entry name" value="Epsilon subunit of F1F0-ATP synthase N-terminal domain"/>
    <property type="match status" value="1"/>
</dbReference>
<dbReference type="EMBL" id="JARQWQ010000068">
    <property type="protein sequence ID" value="KAK2554596.1"/>
    <property type="molecule type" value="Genomic_DNA"/>
</dbReference>
<dbReference type="GO" id="GO:0046933">
    <property type="term" value="F:proton-transporting ATP synthase activity, rotational mechanism"/>
    <property type="evidence" value="ECO:0007669"/>
    <property type="project" value="InterPro"/>
</dbReference>
<comment type="subcellular location">
    <subcellularLocation>
        <location evidence="1">Mitochondrion inner membrane</location>
    </subcellularLocation>
</comment>
<dbReference type="Pfam" id="PF02823">
    <property type="entry name" value="ATP-synt_DE_N"/>
    <property type="match status" value="1"/>
</dbReference>